<organism evidence="3 4">
    <name type="scientific">Algoriphagus oliviformis</name>
    <dbReference type="NCBI Taxonomy" id="2811231"/>
    <lineage>
        <taxon>Bacteria</taxon>
        <taxon>Pseudomonadati</taxon>
        <taxon>Bacteroidota</taxon>
        <taxon>Cytophagia</taxon>
        <taxon>Cytophagales</taxon>
        <taxon>Cyclobacteriaceae</taxon>
        <taxon>Algoriphagus</taxon>
    </lineage>
</organism>
<evidence type="ECO:0000313" key="3">
    <source>
        <dbReference type="EMBL" id="MBN7813396.1"/>
    </source>
</evidence>
<accession>A0ABS3C8F8</accession>
<evidence type="ECO:0000256" key="1">
    <source>
        <dbReference type="SAM" id="MobiDB-lite"/>
    </source>
</evidence>
<dbReference type="RefSeq" id="WP_206580167.1">
    <property type="nucleotide sequence ID" value="NZ_JAFKCT010000012.1"/>
</dbReference>
<dbReference type="InterPro" id="IPR036363">
    <property type="entry name" value="Thiol_cytolysin_ab_sf"/>
</dbReference>
<comment type="caution">
    <text evidence="3">The sequence shown here is derived from an EMBL/GenBank/DDBJ whole genome shotgun (WGS) entry which is preliminary data.</text>
</comment>
<gene>
    <name evidence="3" type="ORF">J0A68_20745</name>
</gene>
<dbReference type="SUPFAM" id="SSF56978">
    <property type="entry name" value="Perfringolysin"/>
    <property type="match status" value="1"/>
</dbReference>
<evidence type="ECO:0000256" key="2">
    <source>
        <dbReference type="SAM" id="SignalP"/>
    </source>
</evidence>
<protein>
    <submittedName>
        <fullName evidence="3">Thiol-activated cytolysin family protein</fullName>
    </submittedName>
</protein>
<proteinExistence type="predicted"/>
<reference evidence="3 4" key="1">
    <citation type="submission" date="2021-03" db="EMBL/GenBank/DDBJ databases">
        <title>novel species isolated from a fishpond in China.</title>
        <authorList>
            <person name="Lu H."/>
            <person name="Cai Z."/>
        </authorList>
    </citation>
    <scope>NUCLEOTIDE SEQUENCE [LARGE SCALE GENOMIC DNA]</scope>
    <source>
        <strain evidence="3 4">H41</strain>
    </source>
</reference>
<dbReference type="Gene3D" id="3.40.30.40">
    <property type="entry name" value="Perfringolysin"/>
    <property type="match status" value="1"/>
</dbReference>
<keyword evidence="2" id="KW-0732">Signal</keyword>
<dbReference type="Proteomes" id="UP000664317">
    <property type="component" value="Unassembled WGS sequence"/>
</dbReference>
<dbReference type="InterPro" id="IPR001869">
    <property type="entry name" value="Thiol_cytolysin"/>
</dbReference>
<dbReference type="Pfam" id="PF01289">
    <property type="entry name" value="Thiol_cytolysin"/>
    <property type="match status" value="1"/>
</dbReference>
<feature type="chain" id="PRO_5047057069" evidence="2">
    <location>
        <begin position="33"/>
        <end position="647"/>
    </location>
</feature>
<feature type="signal peptide" evidence="2">
    <location>
        <begin position="1"/>
        <end position="32"/>
    </location>
</feature>
<evidence type="ECO:0000313" key="4">
    <source>
        <dbReference type="Proteomes" id="UP000664317"/>
    </source>
</evidence>
<dbReference type="EMBL" id="JAFKCT010000012">
    <property type="protein sequence ID" value="MBN7813396.1"/>
    <property type="molecule type" value="Genomic_DNA"/>
</dbReference>
<feature type="compositionally biased region" description="Low complexity" evidence="1">
    <location>
        <begin position="35"/>
        <end position="50"/>
    </location>
</feature>
<keyword evidence="4" id="KW-1185">Reference proteome</keyword>
<name>A0ABS3C8F8_9BACT</name>
<sequence>MRLFTKKSSLLKSPTWLALGFCAFMTVSWTEAQVTRRQTTTTKPPTQTNTDLKKTSTKEVPQLVGVVNYFAQIEPFEYLISGSPTELGGRRELLVVSDVLNDSKTSQSQPLSDKNTATLFCKRERLSLESKIRQFEEMPLGARPDWLKPGIVLNVRSFLNGTYDIEQRYERSPITISTSDLRGAINSAITVSNPKNKSNIATAENQLISQNADPLSANMTLKFTEIKSQEDLSFKLNGRYSGGLGSFSSLIGVEAGSQKSYYYYLVEFTQFMFSLDVDGLDEATVFQTSQPVSTEDYIYISKVNYGRRGGILFKSKSSLQNLMAKLNISTGFSAISQAQLSSFYQEAKSNSEVEIHAYMYGGSSQAAAKSIVNTLENGRPEIGKWITSQPANHKLALPIGFEIKNLQNQQIGMTNSIRQDIETCVEKRNYRLKMTLTDIQNVDGRDGGGDDPDDYGLQMGVVLKARNKVLQPIDSQFNKFSGAPCGFTSPGRKNISGPYACWIGGGMNTQIHVRENRVARDLNQIVNSMTFNLAWEDYQDPKNELRIYTWLKEYTSSNDRVIHDDDILVPLQELLDILAGNKPLEATKTYPDGQIAQGGMQFHDFGPRTLMLTEASSTGGRYILEGPIKAGKAGEKAAVWVRFELLD</sequence>
<dbReference type="Gene3D" id="3.90.840.10">
    <property type="entry name" value="Thiol-activated cytolysin superfamily/Thiol-activated cytolysin, alpha-beta domain"/>
    <property type="match status" value="1"/>
</dbReference>
<dbReference type="InterPro" id="IPR036359">
    <property type="entry name" value="Thiol_cytolysin_sf"/>
</dbReference>
<feature type="region of interest" description="Disordered" evidence="1">
    <location>
        <begin position="34"/>
        <end position="55"/>
    </location>
</feature>